<dbReference type="Proteomes" id="UP000229098">
    <property type="component" value="Unassembled WGS sequence"/>
</dbReference>
<evidence type="ECO:0000259" key="16">
    <source>
        <dbReference type="Pfam" id="PF02563"/>
    </source>
</evidence>
<dbReference type="Pfam" id="PF02563">
    <property type="entry name" value="Poly_export"/>
    <property type="match status" value="1"/>
</dbReference>
<proteinExistence type="inferred from homology"/>
<organism evidence="19 20">
    <name type="scientific">Candidatus Ryanbacteria bacterium CG10_big_fil_rev_8_21_14_0_10_43_42</name>
    <dbReference type="NCBI Taxonomy" id="1974864"/>
    <lineage>
        <taxon>Bacteria</taxon>
        <taxon>Candidatus Ryaniibacteriota</taxon>
    </lineage>
</organism>
<evidence type="ECO:0000259" key="18">
    <source>
        <dbReference type="Pfam" id="PF22461"/>
    </source>
</evidence>
<evidence type="ECO:0008006" key="21">
    <source>
        <dbReference type="Google" id="ProtNLM"/>
    </source>
</evidence>
<keyword evidence="7 15" id="KW-0732">Signal</keyword>
<dbReference type="Pfam" id="PF22461">
    <property type="entry name" value="SLBB_2"/>
    <property type="match status" value="1"/>
</dbReference>
<keyword evidence="13" id="KW-0998">Cell outer membrane</keyword>
<keyword evidence="8" id="KW-0625">Polysaccharide transport</keyword>
<feature type="domain" description="SLBB" evidence="18">
    <location>
        <begin position="151"/>
        <end position="229"/>
    </location>
</feature>
<dbReference type="GO" id="GO:0015159">
    <property type="term" value="F:polysaccharide transmembrane transporter activity"/>
    <property type="evidence" value="ECO:0007669"/>
    <property type="project" value="InterPro"/>
</dbReference>
<feature type="domain" description="Polysaccharide export protein N-terminal" evidence="16">
    <location>
        <begin position="63"/>
        <end position="144"/>
    </location>
</feature>
<comment type="similarity">
    <text evidence="2">Belongs to the BexD/CtrA/VexA family.</text>
</comment>
<evidence type="ECO:0000256" key="14">
    <source>
        <dbReference type="ARBA" id="ARBA00023288"/>
    </source>
</evidence>
<keyword evidence="10" id="KW-0626">Porin</keyword>
<evidence type="ECO:0000256" key="13">
    <source>
        <dbReference type="ARBA" id="ARBA00023237"/>
    </source>
</evidence>
<dbReference type="EMBL" id="PFEF01000008">
    <property type="protein sequence ID" value="PJE64181.1"/>
    <property type="molecule type" value="Genomic_DNA"/>
</dbReference>
<feature type="signal peptide" evidence="15">
    <location>
        <begin position="1"/>
        <end position="30"/>
    </location>
</feature>
<evidence type="ECO:0000256" key="3">
    <source>
        <dbReference type="ARBA" id="ARBA00022448"/>
    </source>
</evidence>
<gene>
    <name evidence="19" type="ORF">COU90_03715</name>
</gene>
<dbReference type="AlphaFoldDB" id="A0A2M8KWA6"/>
<protein>
    <recommendedName>
        <fullName evidence="21">Soluble ligand binding domain-containing protein</fullName>
    </recommendedName>
</protein>
<reference evidence="20" key="1">
    <citation type="submission" date="2017-09" db="EMBL/GenBank/DDBJ databases">
        <title>Depth-based differentiation of microbial function through sediment-hosted aquifers and enrichment of novel symbionts in the deep terrestrial subsurface.</title>
        <authorList>
            <person name="Probst A.J."/>
            <person name="Ladd B."/>
            <person name="Jarett J.K."/>
            <person name="Geller-Mcgrath D.E."/>
            <person name="Sieber C.M.K."/>
            <person name="Emerson J.B."/>
            <person name="Anantharaman K."/>
            <person name="Thomas B.C."/>
            <person name="Malmstrom R."/>
            <person name="Stieglmeier M."/>
            <person name="Klingl A."/>
            <person name="Woyke T."/>
            <person name="Ryan C.M."/>
            <person name="Banfield J.F."/>
        </authorList>
    </citation>
    <scope>NUCLEOTIDE SEQUENCE [LARGE SCALE GENOMIC DNA]</scope>
</reference>
<evidence type="ECO:0000256" key="5">
    <source>
        <dbReference type="ARBA" id="ARBA00022597"/>
    </source>
</evidence>
<dbReference type="Pfam" id="PF10531">
    <property type="entry name" value="SLBB"/>
    <property type="match status" value="1"/>
</dbReference>
<dbReference type="Gene3D" id="3.10.560.10">
    <property type="entry name" value="Outer membrane lipoprotein wza domain like"/>
    <property type="match status" value="2"/>
</dbReference>
<evidence type="ECO:0000256" key="15">
    <source>
        <dbReference type="SAM" id="SignalP"/>
    </source>
</evidence>
<evidence type="ECO:0000313" key="20">
    <source>
        <dbReference type="Proteomes" id="UP000229098"/>
    </source>
</evidence>
<dbReference type="InterPro" id="IPR019554">
    <property type="entry name" value="Soluble_ligand-bd"/>
</dbReference>
<dbReference type="GO" id="GO:0009279">
    <property type="term" value="C:cell outer membrane"/>
    <property type="evidence" value="ECO:0007669"/>
    <property type="project" value="UniProtKB-SubCell"/>
</dbReference>
<comment type="subcellular location">
    <subcellularLocation>
        <location evidence="1">Cell outer membrane</location>
        <topology evidence="1">Multi-pass membrane protein</topology>
    </subcellularLocation>
</comment>
<sequence>MNSHEQKNRQWRAFRIIGAFLFFSFCGCSARQVPQVSSSEDILLPNGPAVNSNESLHGFIEEPSDDDYSLGPGDVLIVRQAVPEINGTDTIKEFEVTVAGNGTVYVSEVSAYVSVAGKTLPEASMLIRKALSRFYRHPRVELSLREKISSRVTVTGSVMKPGPYPIVPGTTVFNVLAWAGGLNENTSGMKVYVVREGKRILFDLKSLKTGVPDGSETSFVLKPGDAVFVPEAETVSVLGEVKNPQQIRLTRPYTIQEAVAASGGFTEYAVRENVMIVNASGTSTMVDMRNSRHLTEGDVLYVRPTRWKKTDEWLERFGRLIGLRAF</sequence>
<keyword evidence="12" id="KW-0564">Palmitate</keyword>
<dbReference type="PANTHER" id="PTHR33619:SF3">
    <property type="entry name" value="POLYSACCHARIDE EXPORT PROTEIN GFCE-RELATED"/>
    <property type="match status" value="1"/>
</dbReference>
<comment type="caution">
    <text evidence="19">The sequence shown here is derived from an EMBL/GenBank/DDBJ whole genome shotgun (WGS) entry which is preliminary data.</text>
</comment>
<evidence type="ECO:0000256" key="7">
    <source>
        <dbReference type="ARBA" id="ARBA00022729"/>
    </source>
</evidence>
<evidence type="ECO:0000256" key="11">
    <source>
        <dbReference type="ARBA" id="ARBA00023136"/>
    </source>
</evidence>
<dbReference type="InterPro" id="IPR003715">
    <property type="entry name" value="Poly_export_N"/>
</dbReference>
<evidence type="ECO:0000256" key="6">
    <source>
        <dbReference type="ARBA" id="ARBA00022692"/>
    </source>
</evidence>
<keyword evidence="9" id="KW-0406">Ion transport</keyword>
<evidence type="ECO:0000256" key="10">
    <source>
        <dbReference type="ARBA" id="ARBA00023114"/>
    </source>
</evidence>
<feature type="chain" id="PRO_5014857366" description="Soluble ligand binding domain-containing protein" evidence="15">
    <location>
        <begin position="31"/>
        <end position="326"/>
    </location>
</feature>
<keyword evidence="5" id="KW-0762">Sugar transport</keyword>
<evidence type="ECO:0000256" key="8">
    <source>
        <dbReference type="ARBA" id="ARBA00023047"/>
    </source>
</evidence>
<dbReference type="PROSITE" id="PS51257">
    <property type="entry name" value="PROKAR_LIPOPROTEIN"/>
    <property type="match status" value="1"/>
</dbReference>
<dbReference type="InterPro" id="IPR054765">
    <property type="entry name" value="SLBB_dom"/>
</dbReference>
<keyword evidence="6" id="KW-0812">Transmembrane</keyword>
<accession>A0A2M8KWA6</accession>
<evidence type="ECO:0000313" key="19">
    <source>
        <dbReference type="EMBL" id="PJE64181.1"/>
    </source>
</evidence>
<keyword evidence="4" id="KW-1134">Transmembrane beta strand</keyword>
<evidence type="ECO:0000259" key="17">
    <source>
        <dbReference type="Pfam" id="PF10531"/>
    </source>
</evidence>
<evidence type="ECO:0000256" key="12">
    <source>
        <dbReference type="ARBA" id="ARBA00023139"/>
    </source>
</evidence>
<feature type="domain" description="Soluble ligand binding" evidence="17">
    <location>
        <begin position="235"/>
        <end position="284"/>
    </location>
</feature>
<dbReference type="GO" id="GO:0006811">
    <property type="term" value="P:monoatomic ion transport"/>
    <property type="evidence" value="ECO:0007669"/>
    <property type="project" value="UniProtKB-KW"/>
</dbReference>
<evidence type="ECO:0000256" key="4">
    <source>
        <dbReference type="ARBA" id="ARBA00022452"/>
    </source>
</evidence>
<keyword evidence="3" id="KW-0813">Transport</keyword>
<evidence type="ECO:0000256" key="2">
    <source>
        <dbReference type="ARBA" id="ARBA00009450"/>
    </source>
</evidence>
<name>A0A2M8KWA6_9BACT</name>
<keyword evidence="11" id="KW-0472">Membrane</keyword>
<dbReference type="InterPro" id="IPR049712">
    <property type="entry name" value="Poly_export"/>
</dbReference>
<dbReference type="GO" id="GO:0015288">
    <property type="term" value="F:porin activity"/>
    <property type="evidence" value="ECO:0007669"/>
    <property type="project" value="UniProtKB-KW"/>
</dbReference>
<dbReference type="PANTHER" id="PTHR33619">
    <property type="entry name" value="POLYSACCHARIDE EXPORT PROTEIN GFCE-RELATED"/>
    <property type="match status" value="1"/>
</dbReference>
<evidence type="ECO:0000256" key="1">
    <source>
        <dbReference type="ARBA" id="ARBA00004571"/>
    </source>
</evidence>
<evidence type="ECO:0000256" key="9">
    <source>
        <dbReference type="ARBA" id="ARBA00023065"/>
    </source>
</evidence>
<dbReference type="GO" id="GO:0046930">
    <property type="term" value="C:pore complex"/>
    <property type="evidence" value="ECO:0007669"/>
    <property type="project" value="UniProtKB-KW"/>
</dbReference>
<keyword evidence="14" id="KW-0449">Lipoprotein</keyword>